<dbReference type="PANTHER" id="PTHR43708:SF5">
    <property type="entry name" value="CONSERVED EXPRESSED OXIDOREDUCTASE (EUROFUNG)-RELATED"/>
    <property type="match status" value="1"/>
</dbReference>
<comment type="caution">
    <text evidence="4">The sequence shown here is derived from an EMBL/GenBank/DDBJ whole genome shotgun (WGS) entry which is preliminary data.</text>
</comment>
<dbReference type="OrthoDB" id="256869at2"/>
<dbReference type="GO" id="GO:0000166">
    <property type="term" value="F:nucleotide binding"/>
    <property type="evidence" value="ECO:0007669"/>
    <property type="project" value="InterPro"/>
</dbReference>
<organism evidence="4 5">
    <name type="scientific">Kribbella albertanoniae</name>
    <dbReference type="NCBI Taxonomy" id="1266829"/>
    <lineage>
        <taxon>Bacteria</taxon>
        <taxon>Bacillati</taxon>
        <taxon>Actinomycetota</taxon>
        <taxon>Actinomycetes</taxon>
        <taxon>Propionibacteriales</taxon>
        <taxon>Kribbellaceae</taxon>
        <taxon>Kribbella</taxon>
    </lineage>
</organism>
<evidence type="ECO:0000313" key="4">
    <source>
        <dbReference type="EMBL" id="TDC14554.1"/>
    </source>
</evidence>
<gene>
    <name evidence="4" type="ORF">E1261_42430</name>
</gene>
<feature type="domain" description="Gfo/Idh/MocA-like oxidoreductase N-terminal" evidence="3">
    <location>
        <begin position="17"/>
        <end position="136"/>
    </location>
</feature>
<dbReference type="Proteomes" id="UP000295075">
    <property type="component" value="Unassembled WGS sequence"/>
</dbReference>
<accession>A0A4R4NZH0</accession>
<dbReference type="PANTHER" id="PTHR43708">
    <property type="entry name" value="CONSERVED EXPRESSED OXIDOREDUCTASE (EUROFUNG)"/>
    <property type="match status" value="1"/>
</dbReference>
<dbReference type="InterPro" id="IPR036291">
    <property type="entry name" value="NAD(P)-bd_dom_sf"/>
</dbReference>
<sequence>MSLLGSGGRLRWRNEMFRIALVGTENSHAREIIHHLNVDPITEAARIVALVGPDDEHNRALATTGTITQLVNTSAELIGSVDALIVTNRDGELHREHAVPFLDAGIPVWVDKPLAASTADAQAIIDAANRTSTPVTSYSAVRWLADAEKLAQGTQQVGELQAITVTGPADPASEYSGIFFYGIHAADLAQRLAPGEPEDLQVEQTTATVIARYRSNGVLVTLQLVQPTDTGRVPFHAEIVGREGLVSHDVRLDEQYVVPGLKVFLNLLATGRAPLDDATLLAPITVLEQINAQLT</sequence>
<dbReference type="InterPro" id="IPR000683">
    <property type="entry name" value="Gfo/Idh/MocA-like_OxRdtase_N"/>
</dbReference>
<dbReference type="InterPro" id="IPR051317">
    <property type="entry name" value="Gfo/Idh/MocA_oxidoreduct"/>
</dbReference>
<evidence type="ECO:0000259" key="3">
    <source>
        <dbReference type="Pfam" id="PF01408"/>
    </source>
</evidence>
<name>A0A4R4NZH0_9ACTN</name>
<proteinExistence type="inferred from homology"/>
<comment type="similarity">
    <text evidence="1">Belongs to the Gfo/Idh/MocA family.</text>
</comment>
<keyword evidence="5" id="KW-1185">Reference proteome</keyword>
<evidence type="ECO:0000256" key="1">
    <source>
        <dbReference type="ARBA" id="ARBA00010928"/>
    </source>
</evidence>
<evidence type="ECO:0000256" key="2">
    <source>
        <dbReference type="ARBA" id="ARBA00023002"/>
    </source>
</evidence>
<evidence type="ECO:0000313" key="5">
    <source>
        <dbReference type="Proteomes" id="UP000295075"/>
    </source>
</evidence>
<dbReference type="Pfam" id="PF01408">
    <property type="entry name" value="GFO_IDH_MocA"/>
    <property type="match status" value="1"/>
</dbReference>
<dbReference type="GO" id="GO:0016491">
    <property type="term" value="F:oxidoreductase activity"/>
    <property type="evidence" value="ECO:0007669"/>
    <property type="project" value="UniProtKB-KW"/>
</dbReference>
<protein>
    <recommendedName>
        <fullName evidence="3">Gfo/Idh/MocA-like oxidoreductase N-terminal domain-containing protein</fullName>
    </recommendedName>
</protein>
<dbReference type="AlphaFoldDB" id="A0A4R4NZH0"/>
<dbReference type="SUPFAM" id="SSF51735">
    <property type="entry name" value="NAD(P)-binding Rossmann-fold domains"/>
    <property type="match status" value="1"/>
</dbReference>
<keyword evidence="2" id="KW-0560">Oxidoreductase</keyword>
<reference evidence="4 5" key="1">
    <citation type="submission" date="2019-03" db="EMBL/GenBank/DDBJ databases">
        <title>Draft genome sequences of novel Actinobacteria.</title>
        <authorList>
            <person name="Sahin N."/>
            <person name="Ay H."/>
            <person name="Saygin H."/>
        </authorList>
    </citation>
    <scope>NUCLEOTIDE SEQUENCE [LARGE SCALE GENOMIC DNA]</scope>
    <source>
        <strain evidence="4 5">JCM 30547</strain>
    </source>
</reference>
<dbReference type="EMBL" id="SMKA01000392">
    <property type="protein sequence ID" value="TDC14554.1"/>
    <property type="molecule type" value="Genomic_DNA"/>
</dbReference>
<dbReference type="Gene3D" id="3.40.50.720">
    <property type="entry name" value="NAD(P)-binding Rossmann-like Domain"/>
    <property type="match status" value="1"/>
</dbReference>